<sequence length="462" mass="49552">MSYDVVALLAAEPGMIAVSHSLRDAGADLSVRPLDGGVIQLRDADRRVLATLEPAQLVESRDEVARLLGAEAAVNLPETCWWSEVRARPDAEGREAAHRIADGLALRLGGSVWTSGPGDFSLWEETGHPAVEVEAEEAFIVAQDREVVPLSSWITDAVSANALRGTVLQVVTPRTSRLTYALRTLLTQPMARWVVRDGEGGQFDGVSGLPLRWDRVHGYVPASHGGNTPEPAHGFLDISPLGAHLVVDLSVRHGASYAPPLGRAVELAAEHLAGRLPAGWGPHEPALAPWERERLVRLVRHRAPRSAVLQFSGPRDAGHPFTGGVRVSWAPDGERASERVSLAVGYEDEGALPLEALPRLVEALAAEGLLDVLHVRRARGRRDVTFEPRWHGLAAPVGMALGPDGVRRAGEEHALTGPLEGELLGEVGARAIWYPAPGDATRRRSSEAMAAQLRHIAAAPRA</sequence>
<reference evidence="1 2" key="1">
    <citation type="submission" date="2023-08" db="EMBL/GenBank/DDBJ databases">
        <authorList>
            <person name="Girao M."/>
            <person name="Carvalho M.F."/>
        </authorList>
    </citation>
    <scope>NUCLEOTIDE SEQUENCE [LARGE SCALE GENOMIC DNA]</scope>
    <source>
        <strain evidence="1 2">CT-R113</strain>
    </source>
</reference>
<dbReference type="RefSeq" id="WP_330090016.1">
    <property type="nucleotide sequence ID" value="NZ_JAUZMY010000002.1"/>
</dbReference>
<name>A0ABU7K1U7_9ACTN</name>
<comment type="caution">
    <text evidence="1">The sequence shown here is derived from an EMBL/GenBank/DDBJ whole genome shotgun (WGS) entry which is preliminary data.</text>
</comment>
<accession>A0ABU7K1U7</accession>
<proteinExistence type="predicted"/>
<evidence type="ECO:0000313" key="2">
    <source>
        <dbReference type="Proteomes" id="UP001356095"/>
    </source>
</evidence>
<organism evidence="1 2">
    <name type="scientific">Nocardiopsis codii</name>
    <dbReference type="NCBI Taxonomy" id="3065942"/>
    <lineage>
        <taxon>Bacteria</taxon>
        <taxon>Bacillati</taxon>
        <taxon>Actinomycetota</taxon>
        <taxon>Actinomycetes</taxon>
        <taxon>Streptosporangiales</taxon>
        <taxon>Nocardiopsidaceae</taxon>
        <taxon>Nocardiopsis</taxon>
    </lineage>
</organism>
<dbReference type="Proteomes" id="UP001356095">
    <property type="component" value="Unassembled WGS sequence"/>
</dbReference>
<dbReference type="InterPro" id="IPR046175">
    <property type="entry name" value="DUF6177"/>
</dbReference>
<gene>
    <name evidence="1" type="ORF">Q8791_03155</name>
</gene>
<evidence type="ECO:0000313" key="1">
    <source>
        <dbReference type="EMBL" id="MEE2036218.1"/>
    </source>
</evidence>
<keyword evidence="2" id="KW-1185">Reference proteome</keyword>
<protein>
    <submittedName>
        <fullName evidence="1">DUF6177 family protein</fullName>
    </submittedName>
</protein>
<dbReference type="EMBL" id="JAUZMY010000002">
    <property type="protein sequence ID" value="MEE2036218.1"/>
    <property type="molecule type" value="Genomic_DNA"/>
</dbReference>
<dbReference type="Pfam" id="PF19674">
    <property type="entry name" value="DUF6177"/>
    <property type="match status" value="1"/>
</dbReference>